<proteinExistence type="predicted"/>
<feature type="region of interest" description="Disordered" evidence="1">
    <location>
        <begin position="78"/>
        <end position="131"/>
    </location>
</feature>
<dbReference type="AlphaFoldDB" id="A0A2U1QPJ5"/>
<sequence>MEERGRGIYIRRNSMSAAERVRRWHKPYDGPPPAGTMDAFLASKGFKPQPLYPLGYENRDPAALAYLPEFIRTSSSLATSGTLKPLKSSTSSSSAAAATGTPAQVKGGTVPNKSSETLVENLKLEENRISN</sequence>
<evidence type="ECO:0000313" key="2">
    <source>
        <dbReference type="EMBL" id="PWA99877.1"/>
    </source>
</evidence>
<gene>
    <name evidence="2" type="ORF">CTI12_AA001800</name>
</gene>
<dbReference type="Proteomes" id="UP000245207">
    <property type="component" value="Unassembled WGS sequence"/>
</dbReference>
<comment type="caution">
    <text evidence="2">The sequence shown here is derived from an EMBL/GenBank/DDBJ whole genome shotgun (WGS) entry which is preliminary data.</text>
</comment>
<feature type="compositionally biased region" description="Low complexity" evidence="1">
    <location>
        <begin position="79"/>
        <end position="103"/>
    </location>
</feature>
<reference evidence="2 3" key="1">
    <citation type="journal article" date="2018" name="Mol. Plant">
        <title>The genome of Artemisia annua provides insight into the evolution of Asteraceae family and artemisinin biosynthesis.</title>
        <authorList>
            <person name="Shen Q."/>
            <person name="Zhang L."/>
            <person name="Liao Z."/>
            <person name="Wang S."/>
            <person name="Yan T."/>
            <person name="Shi P."/>
            <person name="Liu M."/>
            <person name="Fu X."/>
            <person name="Pan Q."/>
            <person name="Wang Y."/>
            <person name="Lv Z."/>
            <person name="Lu X."/>
            <person name="Zhang F."/>
            <person name="Jiang W."/>
            <person name="Ma Y."/>
            <person name="Chen M."/>
            <person name="Hao X."/>
            <person name="Li L."/>
            <person name="Tang Y."/>
            <person name="Lv G."/>
            <person name="Zhou Y."/>
            <person name="Sun X."/>
            <person name="Brodelius P.E."/>
            <person name="Rose J.K.C."/>
            <person name="Tang K."/>
        </authorList>
    </citation>
    <scope>NUCLEOTIDE SEQUENCE [LARGE SCALE GENOMIC DNA]</scope>
    <source>
        <strain evidence="3">cv. Huhao1</strain>
        <tissue evidence="2">Leaf</tissue>
    </source>
</reference>
<evidence type="ECO:0000313" key="3">
    <source>
        <dbReference type="Proteomes" id="UP000245207"/>
    </source>
</evidence>
<feature type="compositionally biased region" description="Basic and acidic residues" evidence="1">
    <location>
        <begin position="122"/>
        <end position="131"/>
    </location>
</feature>
<keyword evidence="3" id="KW-1185">Reference proteome</keyword>
<accession>A0A2U1QPJ5</accession>
<organism evidence="2 3">
    <name type="scientific">Artemisia annua</name>
    <name type="common">Sweet wormwood</name>
    <dbReference type="NCBI Taxonomy" id="35608"/>
    <lineage>
        <taxon>Eukaryota</taxon>
        <taxon>Viridiplantae</taxon>
        <taxon>Streptophyta</taxon>
        <taxon>Embryophyta</taxon>
        <taxon>Tracheophyta</taxon>
        <taxon>Spermatophyta</taxon>
        <taxon>Magnoliopsida</taxon>
        <taxon>eudicotyledons</taxon>
        <taxon>Gunneridae</taxon>
        <taxon>Pentapetalae</taxon>
        <taxon>asterids</taxon>
        <taxon>campanulids</taxon>
        <taxon>Asterales</taxon>
        <taxon>Asteraceae</taxon>
        <taxon>Asteroideae</taxon>
        <taxon>Anthemideae</taxon>
        <taxon>Artemisiinae</taxon>
        <taxon>Artemisia</taxon>
    </lineage>
</organism>
<protein>
    <submittedName>
        <fullName evidence="2">Uncharacterized protein</fullName>
    </submittedName>
</protein>
<evidence type="ECO:0000256" key="1">
    <source>
        <dbReference type="SAM" id="MobiDB-lite"/>
    </source>
</evidence>
<name>A0A2U1QPJ5_ARTAN</name>
<dbReference type="EMBL" id="PKPP01000003">
    <property type="protein sequence ID" value="PWA99877.1"/>
    <property type="molecule type" value="Genomic_DNA"/>
</dbReference>